<name>A0A2T5PFD1_9PSED</name>
<dbReference type="PANTHER" id="PTHR24123">
    <property type="entry name" value="ANKYRIN REPEAT-CONTAINING"/>
    <property type="match status" value="1"/>
</dbReference>
<dbReference type="InterPro" id="IPR036770">
    <property type="entry name" value="Ankyrin_rpt-contain_sf"/>
</dbReference>
<reference evidence="5 6" key="1">
    <citation type="submission" date="2018-04" db="EMBL/GenBank/DDBJ databases">
        <title>Pseudomonas sp. nov., isolated from mangrove soil.</title>
        <authorList>
            <person name="Chen C."/>
        </authorList>
    </citation>
    <scope>NUCLEOTIDE SEQUENCE [LARGE SCALE GENOMIC DNA]</scope>
    <source>
        <strain evidence="5 6">TC-11</strain>
    </source>
</reference>
<keyword evidence="1" id="KW-0677">Repeat</keyword>
<dbReference type="InterPro" id="IPR002110">
    <property type="entry name" value="Ankyrin_rpt"/>
</dbReference>
<dbReference type="AlphaFoldDB" id="A0A2T5PFD1"/>
<keyword evidence="2 3" id="KW-0040">ANK repeat</keyword>
<proteinExistence type="predicted"/>
<dbReference type="Proteomes" id="UP000244064">
    <property type="component" value="Unassembled WGS sequence"/>
</dbReference>
<feature type="signal peptide" evidence="4">
    <location>
        <begin position="1"/>
        <end position="23"/>
    </location>
</feature>
<gene>
    <name evidence="5" type="ORF">DBO85_01920</name>
</gene>
<keyword evidence="4" id="KW-0732">Signal</keyword>
<feature type="chain" id="PRO_5015413744" evidence="4">
    <location>
        <begin position="24"/>
        <end position="831"/>
    </location>
</feature>
<dbReference type="RefSeq" id="WP_108104740.1">
    <property type="nucleotide sequence ID" value="NZ_QASN01000002.1"/>
</dbReference>
<feature type="repeat" description="ANK" evidence="3">
    <location>
        <begin position="515"/>
        <end position="547"/>
    </location>
</feature>
<evidence type="ECO:0000313" key="6">
    <source>
        <dbReference type="Proteomes" id="UP000244064"/>
    </source>
</evidence>
<keyword evidence="6" id="KW-1185">Reference proteome</keyword>
<dbReference type="InterPro" id="IPR051165">
    <property type="entry name" value="Multifunctional_ANK_Repeat"/>
</dbReference>
<dbReference type="OrthoDB" id="6739630at2"/>
<comment type="caution">
    <text evidence="5">The sequence shown here is derived from an EMBL/GenBank/DDBJ whole genome shotgun (WGS) entry which is preliminary data.</text>
</comment>
<dbReference type="SUPFAM" id="SSF48403">
    <property type="entry name" value="Ankyrin repeat"/>
    <property type="match status" value="1"/>
</dbReference>
<evidence type="ECO:0000256" key="1">
    <source>
        <dbReference type="ARBA" id="ARBA00022737"/>
    </source>
</evidence>
<dbReference type="EMBL" id="QASN01000002">
    <property type="protein sequence ID" value="PTU76422.1"/>
    <property type="molecule type" value="Genomic_DNA"/>
</dbReference>
<accession>A0A2T5PFD1</accession>
<evidence type="ECO:0000256" key="3">
    <source>
        <dbReference type="PROSITE-ProRule" id="PRU00023"/>
    </source>
</evidence>
<evidence type="ECO:0000256" key="2">
    <source>
        <dbReference type="ARBA" id="ARBA00023043"/>
    </source>
</evidence>
<protein>
    <submittedName>
        <fullName evidence="5">Uncharacterized protein</fullName>
    </submittedName>
</protein>
<evidence type="ECO:0000256" key="4">
    <source>
        <dbReference type="SAM" id="SignalP"/>
    </source>
</evidence>
<sequence length="831" mass="91451">MVTRCASWLLPALLLLASQPCQAVDFDIQWMRLTKTAQLDAPEVPDSASSGSLLLAVEDGDPLPHKTLLSAHQGLYYLNLYRDADYRERSHKLGPLPLFSAEEYRRCRGEYSSPDVSSWAGEFSVAPGLLLLGYSIYCPGAEQPGAWQNDRFVLVDGRMPGTPLLAVGRATRIDSIELQPLQALPATTDRDWLARLNAPDGGRHYSLPSQPTHFTLAPAADSSAASEQSADPELRELRRLHAEAFARKGDAQSLAPLREFLIQHDYRQIGVHARDTPRLLNDIAFWLDAADDPQAARPLLEEVLRREPERIAVQLNLADIDWKLHLAYPNHAASLARAQERYRLYCGRRLARGLAVPERVLQRLALEQASEEACRPHWPLLDAVAADDLALVERLLSKGIPGHVVGDDGLTALSLALRTPNFPIAERLVAAGARLDGLYGSRTQLGLALQQDLGEDPQLQLAPRLRFLAEAGAPLEEPELNDRHLLLQYAGNPRELAIFAELLRHPQDLDRRDKDGENALARALSAGNFQAADMLIAAGAQVNQLYDGRLNCESMDTRYSPLQLLAQSLHIGHYDTAEYRRASLQSFASLLALGADLGQGQRCGLKGESMLLARLVLVGRADLIELLDNFGPPHSPLDYRISEGAIRELRQTRGQEPRQEQVWAALLAALKRGVPINPPSAPGSRPADPELFAAQQTWLPAERYAALLQQGADPWATNARGQSALLKLVEEGREEHLQALAQTLQGRPQYASQCARPLLDIADSLTRSGRSASPAIQALVTQMLDSDCDPLQGTEPANRSALAERLSIGLSRLDDTDLIARLEQRLKDLQQ</sequence>
<dbReference type="Gene3D" id="1.25.40.20">
    <property type="entry name" value="Ankyrin repeat-containing domain"/>
    <property type="match status" value="2"/>
</dbReference>
<organism evidence="5 6">
    <name type="scientific">Pseudomonas mangrovi</name>
    <dbReference type="NCBI Taxonomy" id="2161748"/>
    <lineage>
        <taxon>Bacteria</taxon>
        <taxon>Pseudomonadati</taxon>
        <taxon>Pseudomonadota</taxon>
        <taxon>Gammaproteobacteria</taxon>
        <taxon>Pseudomonadales</taxon>
        <taxon>Pseudomonadaceae</taxon>
        <taxon>Pseudomonas</taxon>
    </lineage>
</organism>
<evidence type="ECO:0000313" key="5">
    <source>
        <dbReference type="EMBL" id="PTU76422.1"/>
    </source>
</evidence>
<dbReference type="PROSITE" id="PS50088">
    <property type="entry name" value="ANK_REPEAT"/>
    <property type="match status" value="1"/>
</dbReference>
<dbReference type="SMART" id="SM00248">
    <property type="entry name" value="ANK"/>
    <property type="match status" value="2"/>
</dbReference>
<dbReference type="PANTHER" id="PTHR24123:SF33">
    <property type="entry name" value="PROTEIN HOS4"/>
    <property type="match status" value="1"/>
</dbReference>